<dbReference type="EC" id="3.1.3.5" evidence="8"/>
<evidence type="ECO:0000256" key="3">
    <source>
        <dbReference type="ARBA" id="ARBA00022729"/>
    </source>
</evidence>
<dbReference type="Proteomes" id="UP001405405">
    <property type="component" value="Unassembled WGS sequence"/>
</dbReference>
<dbReference type="PANTHER" id="PTHR11575">
    <property type="entry name" value="5'-NUCLEOTIDASE-RELATED"/>
    <property type="match status" value="1"/>
</dbReference>
<dbReference type="GO" id="GO:0008253">
    <property type="term" value="F:5'-nucleotidase activity"/>
    <property type="evidence" value="ECO:0007669"/>
    <property type="project" value="UniProtKB-EC"/>
</dbReference>
<dbReference type="EC" id="3.6.1.45" evidence="8"/>
<dbReference type="GO" id="GO:0008768">
    <property type="term" value="F:UDP-sugar diphosphatase activity"/>
    <property type="evidence" value="ECO:0007669"/>
    <property type="project" value="UniProtKB-EC"/>
</dbReference>
<dbReference type="SUPFAM" id="SSF55816">
    <property type="entry name" value="5'-nucleotidase (syn. UDP-sugar hydrolase), C-terminal domain"/>
    <property type="match status" value="1"/>
</dbReference>
<dbReference type="Gene3D" id="3.60.21.10">
    <property type="match status" value="1"/>
</dbReference>
<dbReference type="PROSITE" id="PS00786">
    <property type="entry name" value="5_NUCLEOTIDASE_2"/>
    <property type="match status" value="1"/>
</dbReference>
<keyword evidence="2" id="KW-0479">Metal-binding</keyword>
<keyword evidence="9" id="KW-1185">Reference proteome</keyword>
<name>A0ABV0CII4_9NEIS</name>
<feature type="chain" id="PRO_5044993683" evidence="5">
    <location>
        <begin position="23"/>
        <end position="548"/>
    </location>
</feature>
<evidence type="ECO:0000259" key="7">
    <source>
        <dbReference type="Pfam" id="PF02872"/>
    </source>
</evidence>
<feature type="domain" description="Calcineurin-like phosphoesterase" evidence="6">
    <location>
        <begin position="39"/>
        <end position="251"/>
    </location>
</feature>
<dbReference type="PRINTS" id="PR01607">
    <property type="entry name" value="APYRASEFAMLY"/>
</dbReference>
<evidence type="ECO:0000256" key="5">
    <source>
        <dbReference type="RuleBase" id="RU362119"/>
    </source>
</evidence>
<comment type="caution">
    <text evidence="8">The sequence shown here is derived from an EMBL/GenBank/DDBJ whole genome shotgun (WGS) entry which is preliminary data.</text>
</comment>
<reference evidence="8 9" key="1">
    <citation type="submission" date="2023-12" db="EMBL/GenBank/DDBJ databases">
        <title>Chromobacterium sp. strain TRC.1.1.SA producing antimicrobial pigment.</title>
        <authorList>
            <person name="Verma N."/>
            <person name="Choksket S."/>
            <person name="Pinnaka A.K."/>
            <person name="Korpole S."/>
        </authorList>
    </citation>
    <scope>NUCLEOTIDE SEQUENCE [LARGE SCALE GENOMIC DNA]</scope>
    <source>
        <strain evidence="8 9">TRC1.1.SA</strain>
    </source>
</reference>
<evidence type="ECO:0000313" key="8">
    <source>
        <dbReference type="EMBL" id="MEN7430987.1"/>
    </source>
</evidence>
<dbReference type="RefSeq" id="WP_346788390.1">
    <property type="nucleotide sequence ID" value="NZ_JAYFSJ010000006.1"/>
</dbReference>
<evidence type="ECO:0000256" key="1">
    <source>
        <dbReference type="ARBA" id="ARBA00006654"/>
    </source>
</evidence>
<dbReference type="InterPro" id="IPR006179">
    <property type="entry name" value="5_nucleotidase/apyrase"/>
</dbReference>
<keyword evidence="3 5" id="KW-0732">Signal</keyword>
<dbReference type="Pfam" id="PF02872">
    <property type="entry name" value="5_nucleotid_C"/>
    <property type="match status" value="1"/>
</dbReference>
<dbReference type="InterPro" id="IPR029052">
    <property type="entry name" value="Metallo-depent_PP-like"/>
</dbReference>
<comment type="similarity">
    <text evidence="1 5">Belongs to the 5'-nucleotidase family.</text>
</comment>
<evidence type="ECO:0000313" key="9">
    <source>
        <dbReference type="Proteomes" id="UP001405405"/>
    </source>
</evidence>
<dbReference type="InterPro" id="IPR036907">
    <property type="entry name" value="5'-Nucleotdase_C_sf"/>
</dbReference>
<organism evidence="8 9">
    <name type="scientific">Chromobacterium indicum</name>
    <dbReference type="NCBI Taxonomy" id="3110228"/>
    <lineage>
        <taxon>Bacteria</taxon>
        <taxon>Pseudomonadati</taxon>
        <taxon>Pseudomonadota</taxon>
        <taxon>Betaproteobacteria</taxon>
        <taxon>Neisseriales</taxon>
        <taxon>Chromobacteriaceae</taxon>
        <taxon>Chromobacterium</taxon>
    </lineage>
</organism>
<protein>
    <submittedName>
        <fullName evidence="8">Bifunctional UDP-sugar hydrolase/5'-nucleotidase UshA</fullName>
        <ecNumber evidence="8">3.1.3.5</ecNumber>
        <ecNumber evidence="8">3.6.1.45</ecNumber>
    </submittedName>
</protein>
<dbReference type="Pfam" id="PF00149">
    <property type="entry name" value="Metallophos"/>
    <property type="match status" value="1"/>
</dbReference>
<feature type="domain" description="5'-Nucleotidase C-terminal" evidence="7">
    <location>
        <begin position="363"/>
        <end position="507"/>
    </location>
</feature>
<dbReference type="PANTHER" id="PTHR11575:SF46">
    <property type="entry name" value="PROTEIN USHA"/>
    <property type="match status" value="1"/>
</dbReference>
<dbReference type="EMBL" id="JAYFSJ010000006">
    <property type="protein sequence ID" value="MEN7430987.1"/>
    <property type="molecule type" value="Genomic_DNA"/>
</dbReference>
<evidence type="ECO:0000259" key="6">
    <source>
        <dbReference type="Pfam" id="PF00149"/>
    </source>
</evidence>
<keyword evidence="5 8" id="KW-0378">Hydrolase</keyword>
<dbReference type="Gene3D" id="3.90.780.10">
    <property type="entry name" value="5'-Nucleotidase, C-terminal domain"/>
    <property type="match status" value="1"/>
</dbReference>
<sequence>MRTELKSIAVSLLAAGLLSACATPPGKGNYDSGKVYKITILHTNDHHGRFWPNSDGEYGLAAQKTVVDQVRAEVKAEGGYMLLLSGGDINTGVPESDLQNAEPDFRGMDRIGYDAMAVGNHEFDKPVPVLMQQRKWINFPMLSANIYQDGKRMFDPYAMFNLGGVKVAVMGLTTDDTAKMVNPAQIKGIEFKSPIAEAAALVPELRQQADIVIAATHMGHYADGNHGVNAPGDVEMARAVKGLDLIVGGHSQNPVCMKAENVRDDAYVPGAPCAPDRQNGAWIVQAHEWGKYVGRADFEFRNGKLKLVKYQLIPINLKKTVKTADGKTEKVPYTELIPEDNKLRSFLKAYQDKGQAELGVKVGELSAKLEGDRSVVRGQPTNLGVFVGEAMMARTQADFAVINSGGIRDSLPAGVVSYKDVLKVFPFGSTLAYVDMSGAEALDYLKAAARMTPGAGAFAQFAGVKLRIVGGELQQAEVAGKAMAPAKRYRVAINSFMASGGDGYPKMMEHPGYVNTGFVDAEVLKDYVAKHSPIRAERYAPAGAVARE</sequence>
<evidence type="ECO:0000256" key="2">
    <source>
        <dbReference type="ARBA" id="ARBA00022723"/>
    </source>
</evidence>
<dbReference type="SUPFAM" id="SSF56300">
    <property type="entry name" value="Metallo-dependent phosphatases"/>
    <property type="match status" value="1"/>
</dbReference>
<feature type="signal peptide" evidence="5">
    <location>
        <begin position="1"/>
        <end position="22"/>
    </location>
</feature>
<gene>
    <name evidence="8" type="primary">ushA</name>
    <name evidence="8" type="ORF">VA599_09510</name>
</gene>
<keyword evidence="4 5" id="KW-0547">Nucleotide-binding</keyword>
<dbReference type="InterPro" id="IPR004843">
    <property type="entry name" value="Calcineurin-like_PHP"/>
</dbReference>
<dbReference type="PROSITE" id="PS51257">
    <property type="entry name" value="PROKAR_LIPOPROTEIN"/>
    <property type="match status" value="1"/>
</dbReference>
<dbReference type="PROSITE" id="PS00785">
    <property type="entry name" value="5_NUCLEOTIDASE_1"/>
    <property type="match status" value="1"/>
</dbReference>
<proteinExistence type="inferred from homology"/>
<dbReference type="InterPro" id="IPR008334">
    <property type="entry name" value="5'-Nucleotdase_C"/>
</dbReference>
<evidence type="ECO:0000256" key="4">
    <source>
        <dbReference type="ARBA" id="ARBA00022741"/>
    </source>
</evidence>
<dbReference type="InterPro" id="IPR006146">
    <property type="entry name" value="5'-Nucleotdase_CS"/>
</dbReference>
<accession>A0ABV0CII4</accession>
<dbReference type="NCBIfam" id="NF007109">
    <property type="entry name" value="PRK09558.1"/>
    <property type="match status" value="1"/>
</dbReference>